<reference evidence="8 9" key="1">
    <citation type="submission" date="2019-02" db="EMBL/GenBank/DDBJ databases">
        <title>Paenibacillus sp. nov., isolated from surface-sterilized tissue of Thalictrum simplex L.</title>
        <authorList>
            <person name="Tuo L."/>
        </authorList>
    </citation>
    <scope>NUCLEOTIDE SEQUENCE [LARGE SCALE GENOMIC DNA]</scope>
    <source>
        <strain evidence="8 9">N2SHLJ1</strain>
    </source>
</reference>
<sequence>MFRVMIVEDEQPILELMKYIIGQSPHYTIAGVFTNPLEALDCLPQLEPDVAFIDVEMPKMNGLELARHINEITDDIKIVFTTAYKQYALEAFEVYAFDYILKPVTPAAIERIASRLLRQLLPAPAAEPERKQTLIRCFGGFEIRNKKDEPVHFPTRKAEELFAFFLCHPGKELSKWTLTDMLWPEMEGDRPLHNLYNTIYRLKKLLKEHEIEMDIRKINEGYILDTSLVSYDVLAFVREGIMAGDHAQDMSQAEQLFSLYRGPLLETKDYTWKFPIEEGYSRQYAGLTRKLVEAEMAGREWSKAERRLDVYLSLYPLDEKMNRLLMDLYVSSGSVEKIAKHYERFEAACLQELGVEPSPEMKNRAAPYLP</sequence>
<dbReference type="OrthoDB" id="3190595at2"/>
<dbReference type="Proteomes" id="UP000293142">
    <property type="component" value="Unassembled WGS sequence"/>
</dbReference>
<keyword evidence="9" id="KW-1185">Reference proteome</keyword>
<dbReference type="PROSITE" id="PS50110">
    <property type="entry name" value="RESPONSE_REGULATORY"/>
    <property type="match status" value="1"/>
</dbReference>
<dbReference type="GO" id="GO:0006355">
    <property type="term" value="P:regulation of DNA-templated transcription"/>
    <property type="evidence" value="ECO:0007669"/>
    <property type="project" value="InterPro"/>
</dbReference>
<evidence type="ECO:0000256" key="4">
    <source>
        <dbReference type="ARBA" id="ARBA00023125"/>
    </source>
</evidence>
<proteinExistence type="inferred from homology"/>
<feature type="modified residue" description="4-aspartylphosphate" evidence="6">
    <location>
        <position position="54"/>
    </location>
</feature>
<dbReference type="GO" id="GO:0003677">
    <property type="term" value="F:DNA binding"/>
    <property type="evidence" value="ECO:0007669"/>
    <property type="project" value="UniProtKB-KW"/>
</dbReference>
<dbReference type="SMART" id="SM00862">
    <property type="entry name" value="Trans_reg_C"/>
    <property type="match status" value="1"/>
</dbReference>
<dbReference type="Pfam" id="PF03704">
    <property type="entry name" value="BTAD"/>
    <property type="match status" value="1"/>
</dbReference>
<dbReference type="InterPro" id="IPR001789">
    <property type="entry name" value="Sig_transdc_resp-reg_receiver"/>
</dbReference>
<accession>A0A4Q9DD25</accession>
<keyword evidence="5" id="KW-0804">Transcription</keyword>
<dbReference type="InterPro" id="IPR036388">
    <property type="entry name" value="WH-like_DNA-bd_sf"/>
</dbReference>
<evidence type="ECO:0000256" key="1">
    <source>
        <dbReference type="ARBA" id="ARBA00005820"/>
    </source>
</evidence>
<organism evidence="8 9">
    <name type="scientific">Paenibacillus thalictri</name>
    <dbReference type="NCBI Taxonomy" id="2527873"/>
    <lineage>
        <taxon>Bacteria</taxon>
        <taxon>Bacillati</taxon>
        <taxon>Bacillota</taxon>
        <taxon>Bacilli</taxon>
        <taxon>Bacillales</taxon>
        <taxon>Paenibacillaceae</taxon>
        <taxon>Paenibacillus</taxon>
    </lineage>
</organism>
<dbReference type="PANTHER" id="PTHR35807">
    <property type="entry name" value="TRANSCRIPTIONAL REGULATOR REDD-RELATED"/>
    <property type="match status" value="1"/>
</dbReference>
<evidence type="ECO:0000256" key="2">
    <source>
        <dbReference type="ARBA" id="ARBA00023012"/>
    </source>
</evidence>
<evidence type="ECO:0000256" key="5">
    <source>
        <dbReference type="ARBA" id="ARBA00023163"/>
    </source>
</evidence>
<evidence type="ECO:0000256" key="6">
    <source>
        <dbReference type="PROSITE-ProRule" id="PRU00169"/>
    </source>
</evidence>
<gene>
    <name evidence="8" type="ORF">EYB31_37645</name>
</gene>
<protein>
    <submittedName>
        <fullName evidence="8">Response regulator</fullName>
    </submittedName>
</protein>
<keyword evidence="2" id="KW-0902">Two-component regulatory system</keyword>
<dbReference type="InterPro" id="IPR011006">
    <property type="entry name" value="CheY-like_superfamily"/>
</dbReference>
<evidence type="ECO:0000256" key="3">
    <source>
        <dbReference type="ARBA" id="ARBA00023015"/>
    </source>
</evidence>
<feature type="domain" description="Response regulatory" evidence="7">
    <location>
        <begin position="3"/>
        <end position="117"/>
    </location>
</feature>
<dbReference type="InterPro" id="IPR016032">
    <property type="entry name" value="Sig_transdc_resp-reg_C-effctor"/>
</dbReference>
<dbReference type="EMBL" id="SIRE01000043">
    <property type="protein sequence ID" value="TBL68607.1"/>
    <property type="molecule type" value="Genomic_DNA"/>
</dbReference>
<dbReference type="RefSeq" id="WP_131018774.1">
    <property type="nucleotide sequence ID" value="NZ_SIRE01000043.1"/>
</dbReference>
<dbReference type="SUPFAM" id="SSF48452">
    <property type="entry name" value="TPR-like"/>
    <property type="match status" value="1"/>
</dbReference>
<dbReference type="AlphaFoldDB" id="A0A4Q9DD25"/>
<dbReference type="GO" id="GO:0000160">
    <property type="term" value="P:phosphorelay signal transduction system"/>
    <property type="evidence" value="ECO:0007669"/>
    <property type="project" value="UniProtKB-KW"/>
</dbReference>
<comment type="caution">
    <text evidence="8">The sequence shown here is derived from an EMBL/GenBank/DDBJ whole genome shotgun (WGS) entry which is preliminary data.</text>
</comment>
<evidence type="ECO:0000259" key="7">
    <source>
        <dbReference type="PROSITE" id="PS50110"/>
    </source>
</evidence>
<dbReference type="InterPro" id="IPR011990">
    <property type="entry name" value="TPR-like_helical_dom_sf"/>
</dbReference>
<dbReference type="SUPFAM" id="SSF52172">
    <property type="entry name" value="CheY-like"/>
    <property type="match status" value="1"/>
</dbReference>
<evidence type="ECO:0000313" key="9">
    <source>
        <dbReference type="Proteomes" id="UP000293142"/>
    </source>
</evidence>
<dbReference type="InterPro" id="IPR001867">
    <property type="entry name" value="OmpR/PhoB-type_DNA-bd"/>
</dbReference>
<dbReference type="SUPFAM" id="SSF46894">
    <property type="entry name" value="C-terminal effector domain of the bipartite response regulators"/>
    <property type="match status" value="1"/>
</dbReference>
<dbReference type="Gene3D" id="3.40.50.2300">
    <property type="match status" value="1"/>
</dbReference>
<evidence type="ECO:0000313" key="8">
    <source>
        <dbReference type="EMBL" id="TBL68607.1"/>
    </source>
</evidence>
<comment type="similarity">
    <text evidence="1">Belongs to the AfsR/DnrI/RedD regulatory family.</text>
</comment>
<dbReference type="InterPro" id="IPR005158">
    <property type="entry name" value="BTAD"/>
</dbReference>
<keyword evidence="4" id="KW-0238">DNA-binding</keyword>
<dbReference type="SMART" id="SM00448">
    <property type="entry name" value="REC"/>
    <property type="match status" value="1"/>
</dbReference>
<dbReference type="Pfam" id="PF00072">
    <property type="entry name" value="Response_reg"/>
    <property type="match status" value="1"/>
</dbReference>
<keyword evidence="3" id="KW-0805">Transcription regulation</keyword>
<dbReference type="SMART" id="SM01043">
    <property type="entry name" value="BTAD"/>
    <property type="match status" value="1"/>
</dbReference>
<name>A0A4Q9DD25_9BACL</name>
<dbReference type="Gene3D" id="1.25.40.10">
    <property type="entry name" value="Tetratricopeptide repeat domain"/>
    <property type="match status" value="1"/>
</dbReference>
<dbReference type="InterPro" id="IPR051677">
    <property type="entry name" value="AfsR-DnrI-RedD_regulator"/>
</dbReference>
<dbReference type="Gene3D" id="1.10.10.10">
    <property type="entry name" value="Winged helix-like DNA-binding domain superfamily/Winged helix DNA-binding domain"/>
    <property type="match status" value="1"/>
</dbReference>
<keyword evidence="6" id="KW-0597">Phosphoprotein</keyword>